<dbReference type="SUPFAM" id="SSF56672">
    <property type="entry name" value="DNA/RNA polymerases"/>
    <property type="match status" value="1"/>
</dbReference>
<evidence type="ECO:0000256" key="3">
    <source>
        <dbReference type="ARBA" id="ARBA00049244"/>
    </source>
</evidence>
<dbReference type="GO" id="GO:0003677">
    <property type="term" value="F:DNA binding"/>
    <property type="evidence" value="ECO:0007669"/>
    <property type="project" value="InterPro"/>
</dbReference>
<dbReference type="GO" id="GO:0006302">
    <property type="term" value="P:double-strand break repair"/>
    <property type="evidence" value="ECO:0007669"/>
    <property type="project" value="TreeGrafter"/>
</dbReference>
<dbReference type="PANTHER" id="PTHR10133:SF27">
    <property type="entry name" value="DNA POLYMERASE NU"/>
    <property type="match status" value="1"/>
</dbReference>
<name>A0AB39LQX5_9ACTN</name>
<dbReference type="RefSeq" id="WP_369157185.1">
    <property type="nucleotide sequence ID" value="NZ_CP163429.1"/>
</dbReference>
<keyword evidence="6" id="KW-0269">Exonuclease</keyword>
<dbReference type="EMBL" id="CP163429">
    <property type="protein sequence ID" value="XDP95376.1"/>
    <property type="molecule type" value="Genomic_DNA"/>
</dbReference>
<evidence type="ECO:0000256" key="1">
    <source>
        <dbReference type="ARBA" id="ARBA00012417"/>
    </source>
</evidence>
<keyword evidence="6" id="KW-0378">Hydrolase</keyword>
<dbReference type="GO" id="GO:0006261">
    <property type="term" value="P:DNA-templated DNA replication"/>
    <property type="evidence" value="ECO:0007669"/>
    <property type="project" value="InterPro"/>
</dbReference>
<dbReference type="AlphaFoldDB" id="A0AB39LQX5"/>
<dbReference type="InterPro" id="IPR001098">
    <property type="entry name" value="DNA-dir_DNA_pol_A_palm_dom"/>
</dbReference>
<evidence type="ECO:0000313" key="6">
    <source>
        <dbReference type="EMBL" id="XDP95376.1"/>
    </source>
</evidence>
<feature type="domain" description="DNA-directed DNA polymerase family A palm" evidence="5">
    <location>
        <begin position="311"/>
        <end position="523"/>
    </location>
</feature>
<dbReference type="CDD" id="cd06444">
    <property type="entry name" value="DNA_pol_A"/>
    <property type="match status" value="1"/>
</dbReference>
<protein>
    <recommendedName>
        <fullName evidence="1">DNA-directed DNA polymerase</fullName>
        <ecNumber evidence="1">2.7.7.7</ecNumber>
    </recommendedName>
</protein>
<feature type="region of interest" description="Disordered" evidence="4">
    <location>
        <begin position="1"/>
        <end position="27"/>
    </location>
</feature>
<dbReference type="PRINTS" id="PR00868">
    <property type="entry name" value="DNAPOLI"/>
</dbReference>
<evidence type="ECO:0000256" key="2">
    <source>
        <dbReference type="ARBA" id="ARBA00022705"/>
    </source>
</evidence>
<accession>A0AB39LQX5</accession>
<evidence type="ECO:0000256" key="4">
    <source>
        <dbReference type="SAM" id="MobiDB-lite"/>
    </source>
</evidence>
<reference evidence="6" key="1">
    <citation type="submission" date="2024-07" db="EMBL/GenBank/DDBJ databases">
        <authorList>
            <person name="Yu S.T."/>
        </authorList>
    </citation>
    <scope>NUCLEOTIDE SEQUENCE</scope>
    <source>
        <strain evidence="6">R02</strain>
    </source>
</reference>
<keyword evidence="6" id="KW-0540">Nuclease</keyword>
<evidence type="ECO:0000259" key="5">
    <source>
        <dbReference type="SMART" id="SM00482"/>
    </source>
</evidence>
<dbReference type="Pfam" id="PF00476">
    <property type="entry name" value="DNA_pol_A"/>
    <property type="match status" value="1"/>
</dbReference>
<proteinExistence type="predicted"/>
<gene>
    <name evidence="6" type="ORF">AB5J57_18445</name>
</gene>
<dbReference type="SMART" id="SM00482">
    <property type="entry name" value="POLAc"/>
    <property type="match status" value="1"/>
</dbReference>
<dbReference type="PANTHER" id="PTHR10133">
    <property type="entry name" value="DNA POLYMERASE I"/>
    <property type="match status" value="1"/>
</dbReference>
<dbReference type="EC" id="2.7.7.7" evidence="1"/>
<dbReference type="InterPro" id="IPR043502">
    <property type="entry name" value="DNA/RNA_pol_sf"/>
</dbReference>
<dbReference type="Gene3D" id="1.10.150.20">
    <property type="entry name" value="5' to 3' exonuclease, C-terminal subdomain"/>
    <property type="match status" value="1"/>
</dbReference>
<comment type="catalytic activity">
    <reaction evidence="3">
        <text>DNA(n) + a 2'-deoxyribonucleoside 5'-triphosphate = DNA(n+1) + diphosphate</text>
        <dbReference type="Rhea" id="RHEA:22508"/>
        <dbReference type="Rhea" id="RHEA-COMP:17339"/>
        <dbReference type="Rhea" id="RHEA-COMP:17340"/>
        <dbReference type="ChEBI" id="CHEBI:33019"/>
        <dbReference type="ChEBI" id="CHEBI:61560"/>
        <dbReference type="ChEBI" id="CHEBI:173112"/>
        <dbReference type="EC" id="2.7.7.7"/>
    </reaction>
</comment>
<feature type="region of interest" description="Disordered" evidence="4">
    <location>
        <begin position="101"/>
        <end position="126"/>
    </location>
</feature>
<dbReference type="NCBIfam" id="NF011538">
    <property type="entry name" value="PRK14975.1-1"/>
    <property type="match status" value="1"/>
</dbReference>
<dbReference type="Gene3D" id="3.30.70.370">
    <property type="match status" value="1"/>
</dbReference>
<dbReference type="GO" id="GO:0003887">
    <property type="term" value="F:DNA-directed DNA polymerase activity"/>
    <property type="evidence" value="ECO:0007669"/>
    <property type="project" value="UniProtKB-EC"/>
</dbReference>
<keyword evidence="2" id="KW-0235">DNA replication</keyword>
<organism evidence="6">
    <name type="scientific">Streptomyces sp. R02</name>
    <dbReference type="NCBI Taxonomy" id="3238623"/>
    <lineage>
        <taxon>Bacteria</taxon>
        <taxon>Bacillati</taxon>
        <taxon>Actinomycetota</taxon>
        <taxon>Actinomycetes</taxon>
        <taxon>Kitasatosporales</taxon>
        <taxon>Streptomycetaceae</taxon>
        <taxon>Streptomyces</taxon>
    </lineage>
</organism>
<dbReference type="InterPro" id="IPR002298">
    <property type="entry name" value="DNA_polymerase_A"/>
</dbReference>
<sequence length="564" mass="61194">MAGRWALAPAEDGGVDVAPLGPDGLPSGPVRREADLAEAVRSRPGVARWVWRSTAEVYPRLLATGVRVERAYDVEAAETLLLGHEGRYGEPRSAAAALARLRGGPVPPDPPQRQAEPGAQSSLFDPQAAPLPLTDLLAVYAEQQRRTDATAHPDRMRLLVTAESAGMLIAAEMNRAGLPWRADVHRALLHDLLGERYAGGGEPRRLAELADEVSAAFGRRVRPDLPADVVKAFAQAGVKVTSTRRWELRSVDHPAVKPLLEYKKLYRIWVAHGWSWLQDWVRDGRFRPEFLAGGTVTGRWVTHGGGALQIPKVIRRAAVADPGWRLVVADADQMEPRVLAAISRDPALMEVAGRESDLYQAVSERAFSGDRDRAKIAVLGAVYGQTSGDGLKNLAALRRRFPRAVAYVDEAARAGEEGRLVRTWLGRTCPPAARTTDDAAEEAGIPVAQDEPDSETARPWTSGYASTDARARGRFARNFVVQGSAADWALLLLAGLRRALTGMAAELVFFQHDEVIVHCPEEETAAVTAAIRKAAEQAGRIAFGETPVRFPFTTAVVECYADAK</sequence>
<feature type="region of interest" description="Disordered" evidence="4">
    <location>
        <begin position="434"/>
        <end position="463"/>
    </location>
</feature>
<dbReference type="GO" id="GO:0004527">
    <property type="term" value="F:exonuclease activity"/>
    <property type="evidence" value="ECO:0007669"/>
    <property type="project" value="UniProtKB-KW"/>
</dbReference>